<dbReference type="PANTHER" id="PTHR43767">
    <property type="entry name" value="LONG-CHAIN-FATTY-ACID--COA LIGASE"/>
    <property type="match status" value="1"/>
</dbReference>
<evidence type="ECO:0000256" key="5">
    <source>
        <dbReference type="ARBA" id="ARBA00026121"/>
    </source>
</evidence>
<evidence type="ECO:0000256" key="7">
    <source>
        <dbReference type="ARBA" id="ARBA00042773"/>
    </source>
</evidence>
<dbReference type="EC" id="6.2.1.3" evidence="5"/>
<dbReference type="EMBL" id="JAVDSG010000001">
    <property type="protein sequence ID" value="MDR6594018.1"/>
    <property type="molecule type" value="Genomic_DNA"/>
</dbReference>
<evidence type="ECO:0000256" key="4">
    <source>
        <dbReference type="ARBA" id="ARBA00023136"/>
    </source>
</evidence>
<feature type="domain" description="AMP-binding enzyme C-terminal" evidence="9">
    <location>
        <begin position="401"/>
        <end position="475"/>
    </location>
</feature>
<keyword evidence="4" id="KW-0472">Membrane</keyword>
<dbReference type="InterPro" id="IPR045851">
    <property type="entry name" value="AMP-bd_C_sf"/>
</dbReference>
<dbReference type="Pfam" id="PF13193">
    <property type="entry name" value="AMP-binding_C"/>
    <property type="match status" value="1"/>
</dbReference>
<keyword evidence="3 10" id="KW-0436">Ligase</keyword>
<dbReference type="InterPro" id="IPR050237">
    <property type="entry name" value="ATP-dep_AMP-bd_enzyme"/>
</dbReference>
<evidence type="ECO:0000256" key="6">
    <source>
        <dbReference type="ARBA" id="ARBA00039545"/>
    </source>
</evidence>
<feature type="domain" description="AMP-dependent synthetase/ligase" evidence="8">
    <location>
        <begin position="21"/>
        <end position="350"/>
    </location>
</feature>
<dbReference type="RefSeq" id="WP_310307006.1">
    <property type="nucleotide sequence ID" value="NZ_BAAAXB010000001.1"/>
</dbReference>
<dbReference type="InterPro" id="IPR025110">
    <property type="entry name" value="AMP-bd_C"/>
</dbReference>
<protein>
    <recommendedName>
        <fullName evidence="6">Long-chain-fatty-acid--CoA ligase</fullName>
        <ecNumber evidence="5">6.2.1.3</ecNumber>
    </recommendedName>
    <alternativeName>
        <fullName evidence="7">Long-chain acyl-CoA synthetase</fullName>
    </alternativeName>
</protein>
<dbReference type="PANTHER" id="PTHR43767:SF8">
    <property type="entry name" value="LONG-CHAIN-FATTY-ACID--COA LIGASE"/>
    <property type="match status" value="1"/>
</dbReference>
<organism evidence="10 11">
    <name type="scientific">Saccharothrix longispora</name>
    <dbReference type="NCBI Taxonomy" id="33920"/>
    <lineage>
        <taxon>Bacteria</taxon>
        <taxon>Bacillati</taxon>
        <taxon>Actinomycetota</taxon>
        <taxon>Actinomycetes</taxon>
        <taxon>Pseudonocardiales</taxon>
        <taxon>Pseudonocardiaceae</taxon>
        <taxon>Saccharothrix</taxon>
    </lineage>
</organism>
<evidence type="ECO:0000313" key="10">
    <source>
        <dbReference type="EMBL" id="MDR6594018.1"/>
    </source>
</evidence>
<sequence>MPAADGGPFPRAVLDALDAGADRPVFEHGDRVVTGAELLDLVAQVAAGLRGHGLGPGDGVALLLGVTPEAFAVIIAAHVVGTRVVGVRPGLPDAQVRHLLDLDIAAAVTDSGTRYAPPTLTVEALCETRADPGPLRLGARPEDVARLIHTSGSTGTPKACAQTYAAMAAAWTARPGAWPPAIRELASRLGRYLVFGTLSSQVMFEYAVLTIAAGGTVVVADRPALPEAITRHRATASVITVPRLAKLVAAQRRAPADLSTLRALLVSGSPLTPDRHSEALEVLGPVVFHGYGQTETGTISLATPADPPGSVGLPPGVVDVEVRDEHGSPVPAGADGELFVRTPAQARSYWADPAGSAEVFADGWVRTRDLGRVDAAGRLHLTGRTRDVVIVNANLHHVGPIERVLAEHPDVAEAYVIAVPDEDTGEAPHAFVVPIGDRAPDLAALRELVTGRLGAACAPVRVTVIAEPPVAPSGKPDKRLLG</sequence>
<evidence type="ECO:0000259" key="9">
    <source>
        <dbReference type="Pfam" id="PF13193"/>
    </source>
</evidence>
<dbReference type="GO" id="GO:0016874">
    <property type="term" value="F:ligase activity"/>
    <property type="evidence" value="ECO:0007669"/>
    <property type="project" value="UniProtKB-KW"/>
</dbReference>
<dbReference type="CDD" id="cd04433">
    <property type="entry name" value="AFD_class_I"/>
    <property type="match status" value="1"/>
</dbReference>
<comment type="pathway">
    <text evidence="2">Lipid metabolism; fatty acid beta-oxidation.</text>
</comment>
<dbReference type="Proteomes" id="UP001268819">
    <property type="component" value="Unassembled WGS sequence"/>
</dbReference>
<dbReference type="InterPro" id="IPR042099">
    <property type="entry name" value="ANL_N_sf"/>
</dbReference>
<dbReference type="PROSITE" id="PS00455">
    <property type="entry name" value="AMP_BINDING"/>
    <property type="match status" value="1"/>
</dbReference>
<comment type="subcellular location">
    <subcellularLocation>
        <location evidence="1">Membrane</location>
        <topology evidence="1">Peripheral membrane protein</topology>
    </subcellularLocation>
</comment>
<dbReference type="SUPFAM" id="SSF56801">
    <property type="entry name" value="Acetyl-CoA synthetase-like"/>
    <property type="match status" value="1"/>
</dbReference>
<dbReference type="InterPro" id="IPR000873">
    <property type="entry name" value="AMP-dep_synth/lig_dom"/>
</dbReference>
<dbReference type="Gene3D" id="3.40.50.12780">
    <property type="entry name" value="N-terminal domain of ligase-like"/>
    <property type="match status" value="1"/>
</dbReference>
<name>A0ABU1PTP2_9PSEU</name>
<evidence type="ECO:0000256" key="1">
    <source>
        <dbReference type="ARBA" id="ARBA00004170"/>
    </source>
</evidence>
<proteinExistence type="predicted"/>
<comment type="caution">
    <text evidence="10">The sequence shown here is derived from an EMBL/GenBank/DDBJ whole genome shotgun (WGS) entry which is preliminary data.</text>
</comment>
<accession>A0ABU1PTP2</accession>
<dbReference type="InterPro" id="IPR020845">
    <property type="entry name" value="AMP-binding_CS"/>
</dbReference>
<gene>
    <name evidence="10" type="ORF">J2S66_002402</name>
</gene>
<dbReference type="Pfam" id="PF00501">
    <property type="entry name" value="AMP-binding"/>
    <property type="match status" value="1"/>
</dbReference>
<evidence type="ECO:0000256" key="3">
    <source>
        <dbReference type="ARBA" id="ARBA00022598"/>
    </source>
</evidence>
<evidence type="ECO:0000256" key="2">
    <source>
        <dbReference type="ARBA" id="ARBA00005005"/>
    </source>
</evidence>
<evidence type="ECO:0000259" key="8">
    <source>
        <dbReference type="Pfam" id="PF00501"/>
    </source>
</evidence>
<reference evidence="10 11" key="1">
    <citation type="submission" date="2023-07" db="EMBL/GenBank/DDBJ databases">
        <title>Sequencing the genomes of 1000 actinobacteria strains.</title>
        <authorList>
            <person name="Klenk H.-P."/>
        </authorList>
    </citation>
    <scope>NUCLEOTIDE SEQUENCE [LARGE SCALE GENOMIC DNA]</scope>
    <source>
        <strain evidence="10 11">DSM 43749</strain>
    </source>
</reference>
<evidence type="ECO:0000313" key="11">
    <source>
        <dbReference type="Proteomes" id="UP001268819"/>
    </source>
</evidence>
<dbReference type="Gene3D" id="3.30.300.30">
    <property type="match status" value="1"/>
</dbReference>
<keyword evidence="11" id="KW-1185">Reference proteome</keyword>